<keyword evidence="5 8" id="KW-0694">RNA-binding</keyword>
<evidence type="ECO:0000256" key="3">
    <source>
        <dbReference type="ARBA" id="ARBA00010876"/>
    </source>
</evidence>
<dbReference type="Pfam" id="PF01479">
    <property type="entry name" value="S4"/>
    <property type="match status" value="1"/>
</dbReference>
<comment type="function">
    <text evidence="2">Responsible for synthesis of pseudouridine from uracil at positions 955, 2504 and 2580 in 23S ribosomal RNA.</text>
</comment>
<dbReference type="InterPro" id="IPR050188">
    <property type="entry name" value="RluA_PseudoU_synthase"/>
</dbReference>
<protein>
    <recommendedName>
        <fullName evidence="9">Pseudouridine synthase</fullName>
        <ecNumber evidence="9">5.4.99.-</ecNumber>
    </recommendedName>
</protein>
<dbReference type="GO" id="GO:0160141">
    <property type="term" value="F:23S rRNA pseudouridine(955/2504/2580) synthase activity"/>
    <property type="evidence" value="ECO:0007669"/>
    <property type="project" value="UniProtKB-EC"/>
</dbReference>
<keyword evidence="6 9" id="KW-0413">Isomerase</keyword>
<evidence type="ECO:0000256" key="2">
    <source>
        <dbReference type="ARBA" id="ARBA00002876"/>
    </source>
</evidence>
<dbReference type="CDD" id="cd00165">
    <property type="entry name" value="S4"/>
    <property type="match status" value="1"/>
</dbReference>
<keyword evidence="4" id="KW-0698">rRNA processing</keyword>
<dbReference type="Pfam" id="PF00849">
    <property type="entry name" value="PseudoU_synth_2"/>
    <property type="match status" value="1"/>
</dbReference>
<dbReference type="EMBL" id="CP157355">
    <property type="protein sequence ID" value="XBL99643.1"/>
    <property type="molecule type" value="Genomic_DNA"/>
</dbReference>
<dbReference type="AlphaFoldDB" id="A0AAU7F6V2"/>
<feature type="domain" description="RNA-binding S4" evidence="10">
    <location>
        <begin position="21"/>
        <end position="80"/>
    </location>
</feature>
<accession>A0AAU7F6V2</accession>
<evidence type="ECO:0000256" key="8">
    <source>
        <dbReference type="PROSITE-ProRule" id="PRU00182"/>
    </source>
</evidence>
<comment type="catalytic activity">
    <reaction evidence="9">
        <text>a uridine in RNA = a pseudouridine in RNA</text>
        <dbReference type="Rhea" id="RHEA:48348"/>
        <dbReference type="Rhea" id="RHEA-COMP:12068"/>
        <dbReference type="Rhea" id="RHEA-COMP:12069"/>
        <dbReference type="ChEBI" id="CHEBI:65314"/>
        <dbReference type="ChEBI" id="CHEBI:65315"/>
    </reaction>
</comment>
<dbReference type="InterPro" id="IPR020103">
    <property type="entry name" value="PsdUridine_synth_cat_dom_sf"/>
</dbReference>
<dbReference type="InterPro" id="IPR006224">
    <property type="entry name" value="PsdUridine_synth_RluA-like_CS"/>
</dbReference>
<evidence type="ECO:0000256" key="5">
    <source>
        <dbReference type="ARBA" id="ARBA00022884"/>
    </source>
</evidence>
<dbReference type="SUPFAM" id="SSF55120">
    <property type="entry name" value="Pseudouridine synthase"/>
    <property type="match status" value="1"/>
</dbReference>
<dbReference type="NCBIfam" id="TIGR00005">
    <property type="entry name" value="rluA_subfam"/>
    <property type="match status" value="1"/>
</dbReference>
<dbReference type="PROSITE" id="PS50889">
    <property type="entry name" value="S4"/>
    <property type="match status" value="1"/>
</dbReference>
<dbReference type="InterPro" id="IPR036986">
    <property type="entry name" value="S4_RNA-bd_sf"/>
</dbReference>
<evidence type="ECO:0000256" key="4">
    <source>
        <dbReference type="ARBA" id="ARBA00022552"/>
    </source>
</evidence>
<dbReference type="CDD" id="cd02869">
    <property type="entry name" value="PseudoU_synth_RluA_like"/>
    <property type="match status" value="1"/>
</dbReference>
<comment type="catalytic activity">
    <reaction evidence="1">
        <text>uridine(955/2504/2580) in 23S rRNA = pseudouridine(955/2504/2580) in 23S rRNA</text>
        <dbReference type="Rhea" id="RHEA:42528"/>
        <dbReference type="Rhea" id="RHEA-COMP:10099"/>
        <dbReference type="Rhea" id="RHEA-COMP:10100"/>
        <dbReference type="ChEBI" id="CHEBI:65314"/>
        <dbReference type="ChEBI" id="CHEBI:65315"/>
        <dbReference type="EC" id="5.4.99.24"/>
    </reaction>
</comment>
<dbReference type="InterPro" id="IPR006145">
    <property type="entry name" value="PsdUridine_synth_RsuA/RluA"/>
</dbReference>
<dbReference type="SMART" id="SM00363">
    <property type="entry name" value="S4"/>
    <property type="match status" value="1"/>
</dbReference>
<dbReference type="InterPro" id="IPR006225">
    <property type="entry name" value="PsdUridine_synth_RluC/D"/>
</dbReference>
<dbReference type="EC" id="5.4.99.-" evidence="9"/>
<dbReference type="GO" id="GO:0003723">
    <property type="term" value="F:RNA binding"/>
    <property type="evidence" value="ECO:0007669"/>
    <property type="project" value="UniProtKB-KW"/>
</dbReference>
<evidence type="ECO:0000256" key="1">
    <source>
        <dbReference type="ARBA" id="ARBA00000381"/>
    </source>
</evidence>
<evidence type="ECO:0000256" key="9">
    <source>
        <dbReference type="RuleBase" id="RU362028"/>
    </source>
</evidence>
<evidence type="ECO:0000259" key="10">
    <source>
        <dbReference type="SMART" id="SM00363"/>
    </source>
</evidence>
<name>A0AAU7F6V2_9NEIS</name>
<dbReference type="KEGG" id="cmav:ABHF33_11250"/>
<evidence type="ECO:0000313" key="11">
    <source>
        <dbReference type="EMBL" id="XBL99643.1"/>
    </source>
</evidence>
<dbReference type="PROSITE" id="PS01129">
    <property type="entry name" value="PSI_RLU"/>
    <property type="match status" value="1"/>
</dbReference>
<dbReference type="Gene3D" id="3.10.290.10">
    <property type="entry name" value="RNA-binding S4 domain"/>
    <property type="match status" value="1"/>
</dbReference>
<dbReference type="PANTHER" id="PTHR21600:SF92">
    <property type="entry name" value="RIBOSOMAL LARGE SUBUNIT PSEUDOURIDINE SYNTHASE C"/>
    <property type="match status" value="1"/>
</dbReference>
<evidence type="ECO:0000256" key="7">
    <source>
        <dbReference type="PIRSR" id="PIRSR606225-1"/>
    </source>
</evidence>
<dbReference type="Gene3D" id="3.30.2350.10">
    <property type="entry name" value="Pseudouridine synthase"/>
    <property type="match status" value="1"/>
</dbReference>
<sequence length="323" mass="35808">MSETSKASVSFVTVDEEDAGQRLDNFLLKRLKGVPKSHVYRIVRSGEVRVNKGRADVTTRVCAGDVIRLPPVRVAEQPKAPNNATAAADTMQLPIVYEDDALLVIDKPAGIAVHGGSGISFGVIELLRAQRPQAKFLELVHRLDRETSGLLLVAKKRSALVKMHEVLRESHGIDKRYLALVEGVWPHTRCHVKMKLLKYETPDGERRVKVHADGLSSHTVVNRQQAWPSASLLECELKTGRTHQIRVHLSASGHAILGDDKYGDSAVNRALPKQGLRRMFLHAWRLTLNHPLTGEKMTLEAPLPADLQAYIHQLNSNQSNTQG</sequence>
<organism evidence="11">
    <name type="scientific">Chitinibacter mangrovi</name>
    <dbReference type="NCBI Taxonomy" id="3153927"/>
    <lineage>
        <taxon>Bacteria</taxon>
        <taxon>Pseudomonadati</taxon>
        <taxon>Pseudomonadota</taxon>
        <taxon>Betaproteobacteria</taxon>
        <taxon>Neisseriales</taxon>
        <taxon>Chitinibacteraceae</taxon>
        <taxon>Chitinibacter</taxon>
    </lineage>
</organism>
<comment type="similarity">
    <text evidence="3 9">Belongs to the pseudouridine synthase RluA family.</text>
</comment>
<dbReference type="GO" id="GO:0000455">
    <property type="term" value="P:enzyme-directed rRNA pseudouridine synthesis"/>
    <property type="evidence" value="ECO:0007669"/>
    <property type="project" value="TreeGrafter"/>
</dbReference>
<dbReference type="InterPro" id="IPR002942">
    <property type="entry name" value="S4_RNA-bd"/>
</dbReference>
<gene>
    <name evidence="11" type="ORF">ABHF33_11250</name>
</gene>
<dbReference type="RefSeq" id="WP_348944056.1">
    <property type="nucleotide sequence ID" value="NZ_CP157355.1"/>
</dbReference>
<dbReference type="PANTHER" id="PTHR21600">
    <property type="entry name" value="MITOCHONDRIAL RNA PSEUDOURIDINE SYNTHASE"/>
    <property type="match status" value="1"/>
</dbReference>
<evidence type="ECO:0000256" key="6">
    <source>
        <dbReference type="ARBA" id="ARBA00023235"/>
    </source>
</evidence>
<dbReference type="SUPFAM" id="SSF55174">
    <property type="entry name" value="Alpha-L RNA-binding motif"/>
    <property type="match status" value="1"/>
</dbReference>
<feature type="active site" evidence="7">
    <location>
        <position position="144"/>
    </location>
</feature>
<reference evidence="11" key="1">
    <citation type="submission" date="2024-05" db="EMBL/GenBank/DDBJ databases">
        <authorList>
            <person name="Yang L."/>
            <person name="Pan L."/>
        </authorList>
    </citation>
    <scope>NUCLEOTIDE SEQUENCE</scope>
    <source>
        <strain evidence="11">FCG-7</strain>
    </source>
</reference>
<proteinExistence type="inferred from homology"/>